<dbReference type="InterPro" id="IPR002934">
    <property type="entry name" value="Polymerase_NTP_transf_dom"/>
</dbReference>
<protein>
    <submittedName>
        <fullName evidence="2">Nucleotidyltransferase domain-containing protein</fullName>
    </submittedName>
</protein>
<reference evidence="2" key="1">
    <citation type="journal article" date="2020" name="mSystems">
        <title>Genome- and Community-Level Interaction Insights into Carbon Utilization and Element Cycling Functions of Hydrothermarchaeota in Hydrothermal Sediment.</title>
        <authorList>
            <person name="Zhou Z."/>
            <person name="Liu Y."/>
            <person name="Xu W."/>
            <person name="Pan J."/>
            <person name="Luo Z.H."/>
            <person name="Li M."/>
        </authorList>
    </citation>
    <scope>NUCLEOTIDE SEQUENCE [LARGE SCALE GENOMIC DNA]</scope>
    <source>
        <strain evidence="2">SpSt-767</strain>
    </source>
</reference>
<name>A0A7V6A1Z9_9BACT</name>
<gene>
    <name evidence="2" type="ORF">ENV52_03635</name>
</gene>
<dbReference type="EMBL" id="DTGR01000053">
    <property type="protein sequence ID" value="HHS28777.1"/>
    <property type="molecule type" value="Genomic_DNA"/>
</dbReference>
<sequence length="120" mass="13203">MSARRHTTKTATPPLPPAVSQALADLKRSLQTMYGERLQGLYLYGSYARGDFRADSDVDLLVALAGEVNPCQEIDRLSALIADLCLRHDVLLTVLPAPVAWLASRQSPLYVQVRQEGRAL</sequence>
<dbReference type="AlphaFoldDB" id="A0A7V6A1Z9"/>
<evidence type="ECO:0000259" key="1">
    <source>
        <dbReference type="Pfam" id="PF01909"/>
    </source>
</evidence>
<proteinExistence type="predicted"/>
<dbReference type="Pfam" id="PF01909">
    <property type="entry name" value="NTP_transf_2"/>
    <property type="match status" value="1"/>
</dbReference>
<dbReference type="Gene3D" id="3.30.460.10">
    <property type="entry name" value="Beta Polymerase, domain 2"/>
    <property type="match status" value="1"/>
</dbReference>
<dbReference type="PANTHER" id="PTHR33933:SF1">
    <property type="entry name" value="PROTEIN ADENYLYLTRANSFERASE MNTA-RELATED"/>
    <property type="match status" value="1"/>
</dbReference>
<dbReference type="CDD" id="cd05403">
    <property type="entry name" value="NT_KNTase_like"/>
    <property type="match status" value="1"/>
</dbReference>
<comment type="caution">
    <text evidence="2">The sequence shown here is derived from an EMBL/GenBank/DDBJ whole genome shotgun (WGS) entry which is preliminary data.</text>
</comment>
<dbReference type="SUPFAM" id="SSF81301">
    <property type="entry name" value="Nucleotidyltransferase"/>
    <property type="match status" value="1"/>
</dbReference>
<organism evidence="2">
    <name type="scientific">Desulfobacca acetoxidans</name>
    <dbReference type="NCBI Taxonomy" id="60893"/>
    <lineage>
        <taxon>Bacteria</taxon>
        <taxon>Pseudomonadati</taxon>
        <taxon>Thermodesulfobacteriota</taxon>
        <taxon>Desulfobaccia</taxon>
        <taxon>Desulfobaccales</taxon>
        <taxon>Desulfobaccaceae</taxon>
        <taxon>Desulfobacca</taxon>
    </lineage>
</organism>
<feature type="domain" description="Polymerase nucleotidyl transferase" evidence="1">
    <location>
        <begin position="25"/>
        <end position="69"/>
    </location>
</feature>
<dbReference type="InterPro" id="IPR052548">
    <property type="entry name" value="Type_VII_TA_antitoxin"/>
</dbReference>
<keyword evidence="2" id="KW-0808">Transferase</keyword>
<dbReference type="GO" id="GO:0016779">
    <property type="term" value="F:nucleotidyltransferase activity"/>
    <property type="evidence" value="ECO:0007669"/>
    <property type="project" value="InterPro"/>
</dbReference>
<evidence type="ECO:0000313" key="2">
    <source>
        <dbReference type="EMBL" id="HHS28777.1"/>
    </source>
</evidence>
<dbReference type="PANTHER" id="PTHR33933">
    <property type="entry name" value="NUCLEOTIDYLTRANSFERASE"/>
    <property type="match status" value="1"/>
</dbReference>
<dbReference type="InterPro" id="IPR043519">
    <property type="entry name" value="NT_sf"/>
</dbReference>
<accession>A0A7V6A1Z9</accession>